<feature type="transmembrane region" description="Helical" evidence="6">
    <location>
        <begin position="357"/>
        <end position="378"/>
    </location>
</feature>
<comment type="caution">
    <text evidence="7">The sequence shown here is derived from an EMBL/GenBank/DDBJ whole genome shotgun (WGS) entry which is preliminary data.</text>
</comment>
<accession>A0ABQ9YLX4</accession>
<dbReference type="PANTHER" id="PTHR21355">
    <property type="entry name" value="G-PROTEIN COUPLED RECEPTOR-ASSOCIATED PROTEIN LMBRD2"/>
    <property type="match status" value="1"/>
</dbReference>
<dbReference type="PANTHER" id="PTHR21355:SF0">
    <property type="entry name" value="G-PROTEIN COUPLED RECEPTOR-ASSOCIATED PROTEIN LMBRD2"/>
    <property type="match status" value="1"/>
</dbReference>
<feature type="transmembrane region" description="Helical" evidence="6">
    <location>
        <begin position="449"/>
        <end position="471"/>
    </location>
</feature>
<feature type="transmembrane region" description="Helical" evidence="6">
    <location>
        <begin position="309"/>
        <end position="337"/>
    </location>
</feature>
<feature type="transmembrane region" description="Helical" evidence="6">
    <location>
        <begin position="398"/>
        <end position="419"/>
    </location>
</feature>
<feature type="transmembrane region" description="Helical" evidence="6">
    <location>
        <begin position="129"/>
        <end position="148"/>
    </location>
</feature>
<dbReference type="Pfam" id="PF04791">
    <property type="entry name" value="LMBR1"/>
    <property type="match status" value="1"/>
</dbReference>
<feature type="transmembrane region" description="Helical" evidence="6">
    <location>
        <begin position="29"/>
        <end position="50"/>
    </location>
</feature>
<evidence type="ECO:0000256" key="1">
    <source>
        <dbReference type="ARBA" id="ARBA00004141"/>
    </source>
</evidence>
<keyword evidence="4 6" id="KW-1133">Transmembrane helix</keyword>
<name>A0ABQ9YLX4_9EUKA</name>
<evidence type="ECO:0000256" key="3">
    <source>
        <dbReference type="ARBA" id="ARBA00022692"/>
    </source>
</evidence>
<evidence type="ECO:0000313" key="7">
    <source>
        <dbReference type="EMBL" id="KAK2964671.1"/>
    </source>
</evidence>
<keyword evidence="5 6" id="KW-0472">Membrane</keyword>
<dbReference type="Proteomes" id="UP001281761">
    <property type="component" value="Unassembled WGS sequence"/>
</dbReference>
<keyword evidence="8" id="KW-1185">Reference proteome</keyword>
<organism evidence="7 8">
    <name type="scientific">Blattamonas nauphoetae</name>
    <dbReference type="NCBI Taxonomy" id="2049346"/>
    <lineage>
        <taxon>Eukaryota</taxon>
        <taxon>Metamonada</taxon>
        <taxon>Preaxostyla</taxon>
        <taxon>Oxymonadida</taxon>
        <taxon>Blattamonas</taxon>
    </lineage>
</organism>
<gene>
    <name evidence="7" type="ORF">BLNAU_588</name>
</gene>
<keyword evidence="3 6" id="KW-0812">Transmembrane</keyword>
<feature type="transmembrane region" description="Helical" evidence="6">
    <location>
        <begin position="5"/>
        <end position="23"/>
    </location>
</feature>
<evidence type="ECO:0000256" key="5">
    <source>
        <dbReference type="ARBA" id="ARBA00023136"/>
    </source>
</evidence>
<evidence type="ECO:0000256" key="4">
    <source>
        <dbReference type="ARBA" id="ARBA00022989"/>
    </source>
</evidence>
<evidence type="ECO:0000256" key="6">
    <source>
        <dbReference type="SAM" id="Phobius"/>
    </source>
</evidence>
<protein>
    <submittedName>
        <fullName evidence="7">LMBR1-like membrane protein</fullName>
    </submittedName>
</protein>
<dbReference type="InterPro" id="IPR051584">
    <property type="entry name" value="GPCR-associated_LMBR1"/>
</dbReference>
<reference evidence="7 8" key="1">
    <citation type="journal article" date="2022" name="bioRxiv">
        <title>Genomics of Preaxostyla Flagellates Illuminates Evolutionary Transitions and the Path Towards Mitochondrial Loss.</title>
        <authorList>
            <person name="Novak L.V.F."/>
            <person name="Treitli S.C."/>
            <person name="Pyrih J."/>
            <person name="Halakuc P."/>
            <person name="Pipaliya S.V."/>
            <person name="Vacek V."/>
            <person name="Brzon O."/>
            <person name="Soukal P."/>
            <person name="Eme L."/>
            <person name="Dacks J.B."/>
            <person name="Karnkowska A."/>
            <person name="Elias M."/>
            <person name="Hampl V."/>
        </authorList>
    </citation>
    <scope>NUCLEOTIDE SEQUENCE [LARGE SCALE GENOMIC DNA]</scope>
    <source>
        <strain evidence="7">NAU3</strain>
        <tissue evidence="7">Gut</tissue>
    </source>
</reference>
<sequence>MLFYFLLAEVTVVLFCVLFYRKYANFKHTSILASIWSISILIIVLQYFVFLPLDYNAYLRNLCISKSSDHCNRFSSLFSNSKALIVIWRIIYWTVFISSWFLTPFIRDYFKSGGFTHWHRIRDSLNSNFIFYILLLSVIITGIVVGIPRKLWRRRSRRCLINIHAFNIEKHHRVVKQTIEKLTTDCEKAESLVQTPTLRSSQHPFVMAILSLIKAGRRLVGQGLHIEDGESVAPSQRSGRDSHQTLSKSDVSALESLNKSMKQSINTIVKHKHLFQHHLRKYSSIVAYHNGEKGQGVQRVLNILRYSRLSLATVGVCAFLAAAISILTIWGECLIFITSVDLSPISLLLHAFPLGSFLEFIFVFFMMYLAYASISTLISFRHFRSYSLAYGHTDAPSLMFLCNSVSMLLLPITQNILFFTHASAPQSTAYGSVIWMMNVVPLIGKGFQLYFPFVIVVVAVVGMFDGWNILLARMNLSQLLSENEHDKNLIEKGKNIAILLGGGDLNEHIRNVDDNPTMQICDETVHPIPDYNFGESILENEKVQDFVL</sequence>
<feature type="transmembrane region" description="Helical" evidence="6">
    <location>
        <begin position="83"/>
        <end position="102"/>
    </location>
</feature>
<evidence type="ECO:0000313" key="8">
    <source>
        <dbReference type="Proteomes" id="UP001281761"/>
    </source>
</evidence>
<comment type="similarity">
    <text evidence="2">Belongs to the LIMR family.</text>
</comment>
<dbReference type="EMBL" id="JARBJD010000002">
    <property type="protein sequence ID" value="KAK2964671.1"/>
    <property type="molecule type" value="Genomic_DNA"/>
</dbReference>
<proteinExistence type="inferred from homology"/>
<dbReference type="InterPro" id="IPR006876">
    <property type="entry name" value="LMBR1-like_membr_prot"/>
</dbReference>
<comment type="subcellular location">
    <subcellularLocation>
        <location evidence="1">Membrane</location>
        <topology evidence="1">Multi-pass membrane protein</topology>
    </subcellularLocation>
</comment>
<evidence type="ECO:0000256" key="2">
    <source>
        <dbReference type="ARBA" id="ARBA00010487"/>
    </source>
</evidence>